<keyword evidence="12" id="KW-0325">Glycoprotein</keyword>
<dbReference type="InterPro" id="IPR003593">
    <property type="entry name" value="AAA+_ATPase"/>
</dbReference>
<dbReference type="InterPro" id="IPR011527">
    <property type="entry name" value="ABC1_TM_dom"/>
</dbReference>
<evidence type="ECO:0000256" key="4">
    <source>
        <dbReference type="ARBA" id="ARBA00022448"/>
    </source>
</evidence>
<dbReference type="SUPFAM" id="SSF52540">
    <property type="entry name" value="P-loop containing nucleoside triphosphate hydrolases"/>
    <property type="match status" value="2"/>
</dbReference>
<dbReference type="GO" id="GO:0005743">
    <property type="term" value="C:mitochondrial inner membrane"/>
    <property type="evidence" value="ECO:0007669"/>
    <property type="project" value="TreeGrafter"/>
</dbReference>
<dbReference type="SUPFAM" id="SSF90123">
    <property type="entry name" value="ABC transporter transmembrane region"/>
    <property type="match status" value="2"/>
</dbReference>
<feature type="domain" description="ABC transporter" evidence="15">
    <location>
        <begin position="1034"/>
        <end position="1268"/>
    </location>
</feature>
<evidence type="ECO:0000256" key="2">
    <source>
        <dbReference type="ARBA" id="ARBA00007577"/>
    </source>
</evidence>
<evidence type="ECO:0000256" key="5">
    <source>
        <dbReference type="ARBA" id="ARBA00022692"/>
    </source>
</evidence>
<organism evidence="18">
    <name type="scientific">Strongyloides stercoralis</name>
    <name type="common">Threadworm</name>
    <dbReference type="NCBI Taxonomy" id="6248"/>
    <lineage>
        <taxon>Eukaryota</taxon>
        <taxon>Metazoa</taxon>
        <taxon>Ecdysozoa</taxon>
        <taxon>Nematoda</taxon>
        <taxon>Chromadorea</taxon>
        <taxon>Rhabditida</taxon>
        <taxon>Tylenchina</taxon>
        <taxon>Panagrolaimomorpha</taxon>
        <taxon>Strongyloidoidea</taxon>
        <taxon>Strongyloididae</taxon>
        <taxon>Strongyloides</taxon>
    </lineage>
</organism>
<dbReference type="Gene3D" id="1.20.1560.10">
    <property type="entry name" value="ABC transporter type 1, transmembrane domain"/>
    <property type="match status" value="2"/>
</dbReference>
<comment type="subcellular location">
    <subcellularLocation>
        <location evidence="1">Membrane</location>
        <topology evidence="1">Multi-pass membrane protein</topology>
    </subcellularLocation>
</comment>
<keyword evidence="6" id="KW-0677">Repeat</keyword>
<dbReference type="STRING" id="6248.A0A0K0EP01"/>
<feature type="transmembrane region" description="Helical" evidence="14">
    <location>
        <begin position="214"/>
        <end position="233"/>
    </location>
</feature>
<sequence length="1272" mass="140788">MKVFKKIKEKNIDVDSLTDTEAKHSTSKGEDIDNSNNSTTKPVALWELYRYANKIDYILIIVGVILGLIQGAFNSVSSIIFKSLLDVLIKGEAEYQMGKFNKKQFFHDGMHAVYMYSGFGVAVFVLAFVSTACWHILSERQVHQIRKKYLAAILRQNIAWFDVNNTGALTTKMTDGLDRIKDGTGDKVGIFVIYTANFIAGMAVAFSYSWKMSLVMVAFVPIIFGCLSAISFLSKIFVKRESIAYGEAGSVAEEVINGVKTVIAFNGQKNEINRYSNYLFDAAKSGTIKGGIIACNMGLMMLFMFVAMGISFYYGTHLVIDNEIDSGMVFAVFWAFIGGVFSLGQAAPQIAVIMAARQAGGEIFEIIDRKPEIDAMAEKGKVLANPKGNLIFSNIRFRYPTRPDTEVLKGISFEVKEGQSVALVGHSGCGKSTTVGLLLRYYSIESGKVTFDGTPIEDLNINWLRETIGIVSQEPVLFSDTISMNIKLGRLNVSDEEIITACKIANAHDFIMKLPNNYNTKIGNGGIQLSGGMKQRVAIARALVRNPKILLLDEATSALDSESEYLVQKALENASHNRTTIIIAHKLSTIKKCDKIIVFDNGNIVESGTHNDLLSDPNGVYTNLVNAQQIEELNDEHKTEIISDLGGHNNLSPKFKRNSLRRISRKLSLSISVGSEEHLAIEELEEELEEEKVMKSSIWDIIKFAKQEQIYLILSILFSFIRGMTFPVFSIVYGKMFKTLTMSDNDQKLHTAGNDAIYFTLIGIFSALSTGISGFLISKAGEELTCRLRISLFRNILSQDGTYFDDLKHSPGKLTNRLATDAPNVRAAIDQRLADVLQSIAAIVGSIVIAFCYGPNMAPIGVLTAVSLIGLQTLVSQYLKRRGLRDSIIAEEPAKLASEVIDKYKTVQYLCREKYFIETFNELMEKPHKRNLIRGIITALTFGLNSSYVMLNFGIAYRYGIWLVEAGHSTPYTVFQVIESLNCATMSLLSFATYFPEYVRARLSAGLIFNMLSIKPKINSFSEEGKNTNINGSISFKNVAFNYPNAKDNNVLTNITFDIPSGKSVALVGPSGCGKSTIIQLLERLYDPNSGSIIFDGDNQKDINLQHLRSEMALVGQEPILFNFTIKENIGYGLDNYTIEDIISAAKLANAHNFIINLPLQYETPIKSSTLSGGQKQRIAIARAIIRKPKILLLDEATSALDTESEKVVQQALDNVQIGRTTISVSHRLSSICNYDIIVVIKDGIIIEKGNHQELLALNGLYASLISKQNLK</sequence>
<protein>
    <recommendedName>
        <fullName evidence="3">ABC-type xenobiotic transporter</fullName>
        <ecNumber evidence="3">7.6.2.2</ecNumber>
    </recommendedName>
</protein>
<dbReference type="AlphaFoldDB" id="A0A0K0EP01"/>
<dbReference type="PANTHER" id="PTHR43394:SF27">
    <property type="entry name" value="ATP-DEPENDENT TRANSLOCASE ABCB1-LIKE"/>
    <property type="match status" value="1"/>
</dbReference>
<keyword evidence="7" id="KW-0547">Nucleotide-binding</keyword>
<dbReference type="Pfam" id="PF00664">
    <property type="entry name" value="ABC_membrane"/>
    <property type="match status" value="2"/>
</dbReference>
<evidence type="ECO:0000256" key="9">
    <source>
        <dbReference type="ARBA" id="ARBA00022967"/>
    </source>
</evidence>
<evidence type="ECO:0000313" key="17">
    <source>
        <dbReference type="Proteomes" id="UP000035681"/>
    </source>
</evidence>
<evidence type="ECO:0000256" key="6">
    <source>
        <dbReference type="ARBA" id="ARBA00022737"/>
    </source>
</evidence>
<evidence type="ECO:0000256" key="1">
    <source>
        <dbReference type="ARBA" id="ARBA00004141"/>
    </source>
</evidence>
<dbReference type="SMART" id="SM00382">
    <property type="entry name" value="AAA"/>
    <property type="match status" value="2"/>
</dbReference>
<keyword evidence="9" id="KW-1278">Translocase</keyword>
<dbReference type="PROSITE" id="PS50893">
    <property type="entry name" value="ABC_TRANSPORTER_2"/>
    <property type="match status" value="2"/>
</dbReference>
<feature type="transmembrane region" description="Helical" evidence="14">
    <location>
        <begin position="833"/>
        <end position="851"/>
    </location>
</feature>
<evidence type="ECO:0000259" key="15">
    <source>
        <dbReference type="PROSITE" id="PS50893"/>
    </source>
</evidence>
<dbReference type="GO" id="GO:0016887">
    <property type="term" value="F:ATP hydrolysis activity"/>
    <property type="evidence" value="ECO:0007669"/>
    <property type="project" value="InterPro"/>
</dbReference>
<feature type="transmembrane region" description="Helical" evidence="14">
    <location>
        <begin position="932"/>
        <end position="955"/>
    </location>
</feature>
<feature type="transmembrane region" description="Helical" evidence="14">
    <location>
        <begin position="113"/>
        <end position="137"/>
    </location>
</feature>
<dbReference type="GO" id="GO:0008559">
    <property type="term" value="F:ABC-type xenobiotic transporter activity"/>
    <property type="evidence" value="ECO:0007669"/>
    <property type="project" value="UniProtKB-EC"/>
</dbReference>
<evidence type="ECO:0000256" key="13">
    <source>
        <dbReference type="ARBA" id="ARBA00034018"/>
    </source>
</evidence>
<feature type="domain" description="ABC transmembrane type-1" evidence="16">
    <location>
        <begin position="61"/>
        <end position="355"/>
    </location>
</feature>
<evidence type="ECO:0000256" key="11">
    <source>
        <dbReference type="ARBA" id="ARBA00023136"/>
    </source>
</evidence>
<proteinExistence type="inferred from homology"/>
<feature type="domain" description="ABC transmembrane type-1" evidence="16">
    <location>
        <begin position="713"/>
        <end position="1000"/>
    </location>
</feature>
<dbReference type="GO" id="GO:0005524">
    <property type="term" value="F:ATP binding"/>
    <property type="evidence" value="ECO:0007669"/>
    <property type="project" value="UniProtKB-KW"/>
</dbReference>
<keyword evidence="10 14" id="KW-1133">Transmembrane helix</keyword>
<dbReference type="Pfam" id="PF00005">
    <property type="entry name" value="ABC_tran"/>
    <property type="match status" value="2"/>
</dbReference>
<dbReference type="InterPro" id="IPR036640">
    <property type="entry name" value="ABC1_TM_sf"/>
</dbReference>
<feature type="transmembrane region" description="Helical" evidence="14">
    <location>
        <begin position="327"/>
        <end position="347"/>
    </location>
</feature>
<reference evidence="18" key="1">
    <citation type="submission" date="2015-08" db="UniProtKB">
        <authorList>
            <consortium name="WormBaseParasite"/>
        </authorList>
    </citation>
    <scope>IDENTIFICATION</scope>
</reference>
<feature type="domain" description="ABC transporter" evidence="15">
    <location>
        <begin position="390"/>
        <end position="626"/>
    </location>
</feature>
<keyword evidence="11 14" id="KW-0472">Membrane</keyword>
<dbReference type="InterPro" id="IPR003439">
    <property type="entry name" value="ABC_transporter-like_ATP-bd"/>
</dbReference>
<dbReference type="WBParaSite" id="SSTP_0001118800.1">
    <property type="protein sequence ID" value="SSTP_0001118800.1"/>
    <property type="gene ID" value="SSTP_0001118800"/>
</dbReference>
<feature type="transmembrane region" description="Helical" evidence="14">
    <location>
        <begin position="756"/>
        <end position="777"/>
    </location>
</feature>
<feature type="transmembrane region" description="Helical" evidence="14">
    <location>
        <begin position="57"/>
        <end position="81"/>
    </location>
</feature>
<comment type="similarity">
    <text evidence="2">Belongs to the ABC transporter superfamily. ABCB family. Multidrug resistance exporter (TC 3.A.1.201) subfamily.</text>
</comment>
<feature type="transmembrane region" description="Helical" evidence="14">
    <location>
        <begin position="857"/>
        <end position="875"/>
    </location>
</feature>
<name>A0A0K0EP01_STRER</name>
<keyword evidence="5 14" id="KW-0812">Transmembrane</keyword>
<dbReference type="CDD" id="cd18577">
    <property type="entry name" value="ABC_6TM_Pgp_ABCB1_D1_like"/>
    <property type="match status" value="1"/>
</dbReference>
<evidence type="ECO:0000256" key="3">
    <source>
        <dbReference type="ARBA" id="ARBA00012191"/>
    </source>
</evidence>
<evidence type="ECO:0000256" key="10">
    <source>
        <dbReference type="ARBA" id="ARBA00022989"/>
    </source>
</evidence>
<keyword evidence="8" id="KW-0067">ATP-binding</keyword>
<keyword evidence="4" id="KW-0813">Transport</keyword>
<dbReference type="GO" id="GO:0015421">
    <property type="term" value="F:ABC-type oligopeptide transporter activity"/>
    <property type="evidence" value="ECO:0007669"/>
    <property type="project" value="TreeGrafter"/>
</dbReference>
<dbReference type="Gene3D" id="3.40.50.300">
    <property type="entry name" value="P-loop containing nucleotide triphosphate hydrolases"/>
    <property type="match status" value="2"/>
</dbReference>
<dbReference type="FunFam" id="3.40.50.300:FF:000916">
    <property type="entry name" value="ABC transporter B family member 9"/>
    <property type="match status" value="1"/>
</dbReference>
<dbReference type="EC" id="7.6.2.2" evidence="3"/>
<evidence type="ECO:0000313" key="18">
    <source>
        <dbReference type="WBParaSite" id="SSTP_0001118800.1"/>
    </source>
</evidence>
<dbReference type="PROSITE" id="PS00211">
    <property type="entry name" value="ABC_TRANSPORTER_1"/>
    <property type="match status" value="2"/>
</dbReference>
<evidence type="ECO:0000256" key="12">
    <source>
        <dbReference type="ARBA" id="ARBA00023180"/>
    </source>
</evidence>
<evidence type="ECO:0000259" key="16">
    <source>
        <dbReference type="PROSITE" id="PS50929"/>
    </source>
</evidence>
<feature type="transmembrane region" description="Helical" evidence="14">
    <location>
        <begin position="293"/>
        <end position="315"/>
    </location>
</feature>
<evidence type="ECO:0000256" key="14">
    <source>
        <dbReference type="SAM" id="Phobius"/>
    </source>
</evidence>
<dbReference type="PANTHER" id="PTHR43394">
    <property type="entry name" value="ATP-DEPENDENT PERMEASE MDL1, MITOCHONDRIAL"/>
    <property type="match status" value="1"/>
</dbReference>
<evidence type="ECO:0000256" key="7">
    <source>
        <dbReference type="ARBA" id="ARBA00022741"/>
    </source>
</evidence>
<dbReference type="PROSITE" id="PS50929">
    <property type="entry name" value="ABC_TM1F"/>
    <property type="match status" value="2"/>
</dbReference>
<feature type="transmembrane region" description="Helical" evidence="14">
    <location>
        <begin position="188"/>
        <end position="208"/>
    </location>
</feature>
<dbReference type="CDD" id="cd03249">
    <property type="entry name" value="ABC_MTABC3_MDL1_MDL2"/>
    <property type="match status" value="1"/>
</dbReference>
<comment type="catalytic activity">
    <reaction evidence="13">
        <text>ATP + H2O + xenobioticSide 1 = ADP + phosphate + xenobioticSide 2.</text>
        <dbReference type="EC" id="7.6.2.2"/>
    </reaction>
</comment>
<dbReference type="WBParaSite" id="TCONS_00015203.p1">
    <property type="protein sequence ID" value="TCONS_00015203.p1"/>
    <property type="gene ID" value="XLOC_010422"/>
</dbReference>
<dbReference type="GO" id="GO:0090374">
    <property type="term" value="P:oligopeptide export from mitochondrion"/>
    <property type="evidence" value="ECO:0007669"/>
    <property type="project" value="TreeGrafter"/>
</dbReference>
<dbReference type="FunFam" id="3.40.50.300:FF:000479">
    <property type="entry name" value="Multidrug resistance protein 1A"/>
    <property type="match status" value="1"/>
</dbReference>
<dbReference type="CDD" id="cd18578">
    <property type="entry name" value="ABC_6TM_Pgp_ABCB1_D2_like"/>
    <property type="match status" value="1"/>
</dbReference>
<dbReference type="InterPro" id="IPR039421">
    <property type="entry name" value="Type_1_exporter"/>
</dbReference>
<dbReference type="InterPro" id="IPR017871">
    <property type="entry name" value="ABC_transporter-like_CS"/>
</dbReference>
<evidence type="ECO:0000256" key="8">
    <source>
        <dbReference type="ARBA" id="ARBA00022840"/>
    </source>
</evidence>
<accession>A0A0K0EP01</accession>
<feature type="transmembrane region" description="Helical" evidence="14">
    <location>
        <begin position="710"/>
        <end position="736"/>
    </location>
</feature>
<keyword evidence="17" id="KW-1185">Reference proteome</keyword>
<dbReference type="Proteomes" id="UP000035681">
    <property type="component" value="Unplaced"/>
</dbReference>
<dbReference type="InterPro" id="IPR027417">
    <property type="entry name" value="P-loop_NTPase"/>
</dbReference>